<dbReference type="PROSITE" id="PS50042">
    <property type="entry name" value="CNMP_BINDING_3"/>
    <property type="match status" value="1"/>
</dbReference>
<dbReference type="Gene3D" id="2.60.120.10">
    <property type="entry name" value="Jelly Rolls"/>
    <property type="match status" value="1"/>
</dbReference>
<dbReference type="SUPFAM" id="SSF51206">
    <property type="entry name" value="cAMP-binding domain-like"/>
    <property type="match status" value="1"/>
</dbReference>
<proteinExistence type="predicted"/>
<dbReference type="EMBL" id="WAEM01000001">
    <property type="protein sequence ID" value="KAB1157795.1"/>
    <property type="molecule type" value="Genomic_DNA"/>
</dbReference>
<reference evidence="2 3" key="1">
    <citation type="submission" date="2019-09" db="EMBL/GenBank/DDBJ databases">
        <title>Flavobacterium sp. nov., isolated from glacier ice.</title>
        <authorList>
            <person name="Liu Q."/>
        </authorList>
    </citation>
    <scope>NUCLEOTIDE SEQUENCE [LARGE SCALE GENOMIC DNA]</scope>
    <source>
        <strain evidence="2 3">NBRC 112527</strain>
    </source>
</reference>
<name>A0A7J5AJT5_9FLAO</name>
<evidence type="ECO:0000313" key="3">
    <source>
        <dbReference type="Proteomes" id="UP000490922"/>
    </source>
</evidence>
<dbReference type="RefSeq" id="WP_151105988.1">
    <property type="nucleotide sequence ID" value="NZ_WAEM01000001.1"/>
</dbReference>
<sequence>MEQKLLDYFSKIMPITKEEADAIAATMIIKNFEKGTILLKEGQISTEAYFVLEGCVRQYFIVDGEEKTANFFTEEQWVISLNSFSNNLPSNHFMACATDCFLVVGNREKEEDLYNRFPKLETVSRRVMEKVFAEQQELMATYTTDTPEQRYVKLLNSRPELLQKIPQYQIASYIGVKPESLSRIRKRIIKKH</sequence>
<organism evidence="2 3">
    <name type="scientific">Flavobacterium luteum</name>
    <dbReference type="NCBI Taxonomy" id="2026654"/>
    <lineage>
        <taxon>Bacteria</taxon>
        <taxon>Pseudomonadati</taxon>
        <taxon>Bacteroidota</taxon>
        <taxon>Flavobacteriia</taxon>
        <taxon>Flavobacteriales</taxon>
        <taxon>Flavobacteriaceae</taxon>
        <taxon>Flavobacterium</taxon>
    </lineage>
</organism>
<dbReference type="InterPro" id="IPR018490">
    <property type="entry name" value="cNMP-bd_dom_sf"/>
</dbReference>
<dbReference type="Proteomes" id="UP000490922">
    <property type="component" value="Unassembled WGS sequence"/>
</dbReference>
<protein>
    <submittedName>
        <fullName evidence="2">Crp/Fnr family transcriptional regulator</fullName>
    </submittedName>
</protein>
<dbReference type="OrthoDB" id="663011at2"/>
<dbReference type="InterPro" id="IPR014710">
    <property type="entry name" value="RmlC-like_jellyroll"/>
</dbReference>
<evidence type="ECO:0000313" key="2">
    <source>
        <dbReference type="EMBL" id="KAB1157795.1"/>
    </source>
</evidence>
<evidence type="ECO:0000259" key="1">
    <source>
        <dbReference type="PROSITE" id="PS50042"/>
    </source>
</evidence>
<dbReference type="InterPro" id="IPR000595">
    <property type="entry name" value="cNMP-bd_dom"/>
</dbReference>
<comment type="caution">
    <text evidence="2">The sequence shown here is derived from an EMBL/GenBank/DDBJ whole genome shotgun (WGS) entry which is preliminary data.</text>
</comment>
<accession>A0A7J5AJT5</accession>
<gene>
    <name evidence="2" type="ORF">F6464_01545</name>
</gene>
<keyword evidence="3" id="KW-1185">Reference proteome</keyword>
<dbReference type="CDD" id="cd00038">
    <property type="entry name" value="CAP_ED"/>
    <property type="match status" value="1"/>
</dbReference>
<feature type="domain" description="Cyclic nucleotide-binding" evidence="1">
    <location>
        <begin position="11"/>
        <end position="57"/>
    </location>
</feature>
<dbReference type="Pfam" id="PF00027">
    <property type="entry name" value="cNMP_binding"/>
    <property type="match status" value="1"/>
</dbReference>
<dbReference type="AlphaFoldDB" id="A0A7J5AJT5"/>